<dbReference type="Proteomes" id="UP000677918">
    <property type="component" value="Unassembled WGS sequence"/>
</dbReference>
<organism evidence="9 10">
    <name type="scientific">Xylanibacillus composti</name>
    <dbReference type="NCBI Taxonomy" id="1572762"/>
    <lineage>
        <taxon>Bacteria</taxon>
        <taxon>Bacillati</taxon>
        <taxon>Bacillota</taxon>
        <taxon>Bacilli</taxon>
        <taxon>Bacillales</taxon>
        <taxon>Paenibacillaceae</taxon>
        <taxon>Xylanibacillus</taxon>
    </lineage>
</organism>
<comment type="similarity">
    <text evidence="2">Belongs to the ABC-4 integral membrane protein family. LolC/E subfamily.</text>
</comment>
<evidence type="ECO:0000313" key="10">
    <source>
        <dbReference type="Proteomes" id="UP000677918"/>
    </source>
</evidence>
<dbReference type="Pfam" id="PF02687">
    <property type="entry name" value="FtsX"/>
    <property type="match status" value="2"/>
</dbReference>
<feature type="transmembrane region" description="Helical" evidence="7">
    <location>
        <begin position="351"/>
        <end position="376"/>
    </location>
</feature>
<evidence type="ECO:0000313" key="9">
    <source>
        <dbReference type="EMBL" id="GIQ69919.1"/>
    </source>
</evidence>
<keyword evidence="5 7" id="KW-1133">Transmembrane helix</keyword>
<feature type="transmembrane region" description="Helical" evidence="7">
    <location>
        <begin position="403"/>
        <end position="423"/>
    </location>
</feature>
<dbReference type="RefSeq" id="WP_213412708.1">
    <property type="nucleotide sequence ID" value="NZ_BOVK01000037.1"/>
</dbReference>
<evidence type="ECO:0000256" key="1">
    <source>
        <dbReference type="ARBA" id="ARBA00004651"/>
    </source>
</evidence>
<comment type="caution">
    <text evidence="9">The sequence shown here is derived from an EMBL/GenBank/DDBJ whole genome shotgun (WGS) entry which is preliminary data.</text>
</comment>
<dbReference type="InterPro" id="IPR003838">
    <property type="entry name" value="ABC3_permease_C"/>
</dbReference>
<feature type="transmembrane region" description="Helical" evidence="7">
    <location>
        <begin position="917"/>
        <end position="937"/>
    </location>
</feature>
<gene>
    <name evidence="9" type="ORF">XYCOK13_27430</name>
</gene>
<dbReference type="AlphaFoldDB" id="A0A8J4M2P8"/>
<proteinExistence type="inferred from homology"/>
<evidence type="ECO:0000256" key="2">
    <source>
        <dbReference type="ARBA" id="ARBA00005236"/>
    </source>
</evidence>
<feature type="transmembrane region" description="Helical" evidence="7">
    <location>
        <begin position="814"/>
        <end position="837"/>
    </location>
</feature>
<keyword evidence="10" id="KW-1185">Reference proteome</keyword>
<dbReference type="GO" id="GO:0098797">
    <property type="term" value="C:plasma membrane protein complex"/>
    <property type="evidence" value="ECO:0007669"/>
    <property type="project" value="TreeGrafter"/>
</dbReference>
<dbReference type="InterPro" id="IPR051447">
    <property type="entry name" value="Lipoprotein-release_system"/>
</dbReference>
<feature type="transmembrane region" description="Helical" evidence="7">
    <location>
        <begin position="305"/>
        <end position="330"/>
    </location>
</feature>
<sequence>MAILIMLFRKTVKNRWLVLSLLTGMTLCIALTSSMPIYKNSILQRMLHKEMEQSYVNTGAYTGRISAESSLPDVPAHEQVRDIIEMDAYWEQHIFDNSEAFTPLFYVRERLSRAIQIVPADPERVNPEQQRTARLYMRSGLLDHIRLVDGRLPSPEPVDGVYEALVTDNALVKLHMLLDNEFIVEDDSAAAPVRIKPVGVIAESDLSDLYWNIGNLSGYSNHFILDERLFEQDVMAKGTVRLSHARWYAAFDFLRFDLEQADSLIERAQRLKNVYVSQFGYFATVDLPGEKTLGSFRERESTLQALLWSLNVPLYVLIAFYLYMVSNLLIDRQKPEIAVLRSRGAGRLQLTMLYAVEGLLFTGIALAIGPFIGLMLTQALGSTDTFMSFVQRKSLQAELSPEVFIYAGGAAVGAFILNLIPVIQATRVSIVDQKRIAARQKPRSFWHLFGLDFILLVLAGYGLFSFRRRVEDLVSLGLDNKDIAVDPLLFAVPSLFILGFGLLMLRIYPMIVRLIYWIGKRMWSPSLYSSMLMVGRRSVQYQGLMLFMILTVGTGIFNASAARTMNQNMEDQIWYRQGADIVLQQRWVNDAPISSSAPGQMAQSDPTEGNYLEPPFEPFKSMPGVEMAAQVYKRTDAKLSSGNVHADTSLIGIRSDEFGQVAWMKERLLPYHFYDYLNLIAADPFAVLVSSSAEKDYNLSVGDHVSISLPSHGEMRGVIYGFIDYFPGFIPNPEAPQPGAGSRKPLLVVAQLPTIQNELALEPYEVWLKLTSPDDRQALYDHIQNENLQLLKLDDTYERIAESRNDPFRMAMNGVMSLGFILSLGISFIGFLIYWLLSLQGRMLQLGILRAMGISFTQLVGMLAAEQLLTSGAGILVGFAAGMLASHIFVPMFQLAFDPGRIVPPFEVMIQANDTVQMLLLTTTMLLTALGILIWLLSRMKIAQAVKLGED</sequence>
<comment type="subcellular location">
    <subcellularLocation>
        <location evidence="1">Cell membrane</location>
        <topology evidence="1">Multi-pass membrane protein</topology>
    </subcellularLocation>
</comment>
<reference evidence="9" key="1">
    <citation type="submission" date="2021-04" db="EMBL/GenBank/DDBJ databases">
        <title>Draft genome sequence of Xylanibacillus composti strain K13.</title>
        <authorList>
            <person name="Uke A."/>
            <person name="Chhe C."/>
            <person name="Baramee S."/>
            <person name="Kosugi A."/>
        </authorList>
    </citation>
    <scope>NUCLEOTIDE SEQUENCE</scope>
    <source>
        <strain evidence="9">K13</strain>
    </source>
</reference>
<dbReference type="EMBL" id="BOVK01000037">
    <property type="protein sequence ID" value="GIQ69919.1"/>
    <property type="molecule type" value="Genomic_DNA"/>
</dbReference>
<evidence type="ECO:0000256" key="5">
    <source>
        <dbReference type="ARBA" id="ARBA00022989"/>
    </source>
</evidence>
<evidence type="ECO:0000256" key="4">
    <source>
        <dbReference type="ARBA" id="ARBA00022692"/>
    </source>
</evidence>
<feature type="domain" description="ABC3 transporter permease C-terminal" evidence="8">
    <location>
        <begin position="820"/>
        <end position="940"/>
    </location>
</feature>
<accession>A0A8J4M2P8</accession>
<evidence type="ECO:0000256" key="3">
    <source>
        <dbReference type="ARBA" id="ARBA00022475"/>
    </source>
</evidence>
<keyword evidence="3" id="KW-1003">Cell membrane</keyword>
<name>A0A8J4M2P8_9BACL</name>
<keyword evidence="4 7" id="KW-0812">Transmembrane</keyword>
<feature type="transmembrane region" description="Helical" evidence="7">
    <location>
        <begin position="875"/>
        <end position="897"/>
    </location>
</feature>
<feature type="transmembrane region" description="Helical" evidence="7">
    <location>
        <begin position="541"/>
        <end position="559"/>
    </location>
</feature>
<feature type="domain" description="ABC3 transporter permease C-terminal" evidence="8">
    <location>
        <begin position="315"/>
        <end position="418"/>
    </location>
</feature>
<feature type="transmembrane region" description="Helical" evidence="7">
    <location>
        <begin position="444"/>
        <end position="464"/>
    </location>
</feature>
<evidence type="ECO:0000256" key="7">
    <source>
        <dbReference type="SAM" id="Phobius"/>
    </source>
</evidence>
<evidence type="ECO:0000256" key="6">
    <source>
        <dbReference type="ARBA" id="ARBA00023136"/>
    </source>
</evidence>
<dbReference type="GO" id="GO:0044874">
    <property type="term" value="P:lipoprotein localization to outer membrane"/>
    <property type="evidence" value="ECO:0007669"/>
    <property type="project" value="TreeGrafter"/>
</dbReference>
<keyword evidence="6 7" id="KW-0472">Membrane</keyword>
<dbReference type="PANTHER" id="PTHR30489">
    <property type="entry name" value="LIPOPROTEIN-RELEASING SYSTEM TRANSMEMBRANE PROTEIN LOLE"/>
    <property type="match status" value="1"/>
</dbReference>
<evidence type="ECO:0000259" key="8">
    <source>
        <dbReference type="Pfam" id="PF02687"/>
    </source>
</evidence>
<protein>
    <recommendedName>
        <fullName evidence="8">ABC3 transporter permease C-terminal domain-containing protein</fullName>
    </recommendedName>
</protein>
<dbReference type="PANTHER" id="PTHR30489:SF0">
    <property type="entry name" value="LIPOPROTEIN-RELEASING SYSTEM TRANSMEMBRANE PROTEIN LOLE"/>
    <property type="match status" value="1"/>
</dbReference>